<evidence type="ECO:0000256" key="3">
    <source>
        <dbReference type="ARBA" id="ARBA00022691"/>
    </source>
</evidence>
<keyword evidence="7" id="KW-0411">Iron-sulfur</keyword>
<dbReference type="AlphaFoldDB" id="A0A7T0G490"/>
<sequence length="375" mass="42889">MLTHVKTIPKKVPGKIGELVQFPMQRIHIELTNVCNFDCTFCPKQEMTRKYEYMDFDKVCGIIDEIAEYNMAEKITFHIMGEPFMHPRFFDILEHAASLGVKTGVTTNGTYLNEEIAKKLETVTVSQMNISLQTPDAESFKTRKARRMEFDEYQQKILEFIAACLKQKEPPKIKMHFLNTTIQTDVPGEDWSLGTMKVINNTQELRNTFTYWANELHKISPPSSDQARTEVLDKIQKLSAFKWNVVQVVPNVYFETYILDTWGNAFVGDNVVPSKVGYCSALTDHFAIQCNGNLSYCCKDFDGKTTAGNVFENPIVDILNSKPIIDAIEGFKNFKVVHPHCQKCLGGSTWLKSLGNQIGSIVIWKFLKPFFYKKN</sequence>
<evidence type="ECO:0000256" key="1">
    <source>
        <dbReference type="ARBA" id="ARBA00001966"/>
    </source>
</evidence>
<proteinExistence type="predicted"/>
<dbReference type="PROSITE" id="PS01305">
    <property type="entry name" value="MOAA_NIFB_PQQE"/>
    <property type="match status" value="1"/>
</dbReference>
<dbReference type="Proteomes" id="UP000594464">
    <property type="component" value="Chromosome"/>
</dbReference>
<evidence type="ECO:0000313" key="10">
    <source>
        <dbReference type="Proteomes" id="UP000594464"/>
    </source>
</evidence>
<accession>A0A7T0G490</accession>
<evidence type="ECO:0000256" key="6">
    <source>
        <dbReference type="ARBA" id="ARBA00023004"/>
    </source>
</evidence>
<dbReference type="SFLD" id="SFLDS00029">
    <property type="entry name" value="Radical_SAM"/>
    <property type="match status" value="1"/>
</dbReference>
<evidence type="ECO:0000259" key="8">
    <source>
        <dbReference type="PROSITE" id="PS51918"/>
    </source>
</evidence>
<keyword evidence="6" id="KW-0408">Iron</keyword>
<keyword evidence="3" id="KW-0949">S-adenosyl-L-methionine</keyword>
<dbReference type="CDD" id="cd01335">
    <property type="entry name" value="Radical_SAM"/>
    <property type="match status" value="1"/>
</dbReference>
<evidence type="ECO:0000256" key="4">
    <source>
        <dbReference type="ARBA" id="ARBA00022723"/>
    </source>
</evidence>
<name>A0A7T0G490_9BACT</name>
<dbReference type="InterPro" id="IPR000385">
    <property type="entry name" value="MoaA_NifB_PqqE_Fe-S-bd_CS"/>
</dbReference>
<dbReference type="PANTHER" id="PTHR11228">
    <property type="entry name" value="RADICAL SAM DOMAIN PROTEIN"/>
    <property type="match status" value="1"/>
</dbReference>
<dbReference type="InterPro" id="IPR058240">
    <property type="entry name" value="rSAM_sf"/>
</dbReference>
<keyword evidence="4" id="KW-0479">Metal-binding</keyword>
<reference evidence="10" key="1">
    <citation type="submission" date="2020-02" db="EMBL/GenBank/DDBJ databases">
        <title>Genomic and physiological characterization of two novel Nitrospinaceae genera.</title>
        <authorList>
            <person name="Mueller A.J."/>
            <person name="Jung M.-Y."/>
            <person name="Strachan C.R."/>
            <person name="Herbold C.W."/>
            <person name="Kirkegaard R.H."/>
            <person name="Daims H."/>
        </authorList>
    </citation>
    <scope>NUCLEOTIDE SEQUENCE [LARGE SCALE GENOMIC DNA]</scope>
</reference>
<dbReference type="Pfam" id="PF13186">
    <property type="entry name" value="SPASM"/>
    <property type="match status" value="1"/>
</dbReference>
<dbReference type="PROSITE" id="PS51918">
    <property type="entry name" value="RADICAL_SAM"/>
    <property type="match status" value="1"/>
</dbReference>
<feature type="domain" description="Radical SAM core" evidence="8">
    <location>
        <begin position="21"/>
        <end position="242"/>
    </location>
</feature>
<dbReference type="InterPro" id="IPR007197">
    <property type="entry name" value="rSAM"/>
</dbReference>
<evidence type="ECO:0000256" key="5">
    <source>
        <dbReference type="ARBA" id="ARBA00023002"/>
    </source>
</evidence>
<dbReference type="InterPro" id="IPR023885">
    <property type="entry name" value="4Fe4S-binding_SPASM_dom"/>
</dbReference>
<dbReference type="KEGG" id="nva:G3M78_12830"/>
<evidence type="ECO:0000313" key="9">
    <source>
        <dbReference type="EMBL" id="QPJ66230.1"/>
    </source>
</evidence>
<dbReference type="Pfam" id="PF04055">
    <property type="entry name" value="Radical_SAM"/>
    <property type="match status" value="1"/>
</dbReference>
<dbReference type="SFLD" id="SFLDG01387">
    <property type="entry name" value="BtrN-like_SPASM_domain_contain"/>
    <property type="match status" value="1"/>
</dbReference>
<dbReference type="PANTHER" id="PTHR11228:SF7">
    <property type="entry name" value="PQQA PEPTIDE CYCLASE"/>
    <property type="match status" value="1"/>
</dbReference>
<keyword evidence="5" id="KW-0560">Oxidoreductase</keyword>
<evidence type="ECO:0000256" key="2">
    <source>
        <dbReference type="ARBA" id="ARBA00022485"/>
    </source>
</evidence>
<dbReference type="SFLD" id="SFLDG01067">
    <property type="entry name" value="SPASM/twitch_domain_containing"/>
    <property type="match status" value="1"/>
</dbReference>
<dbReference type="Gene3D" id="3.20.20.70">
    <property type="entry name" value="Aldolase class I"/>
    <property type="match status" value="1"/>
</dbReference>
<dbReference type="GO" id="GO:0046872">
    <property type="term" value="F:metal ion binding"/>
    <property type="evidence" value="ECO:0007669"/>
    <property type="project" value="UniProtKB-KW"/>
</dbReference>
<dbReference type="SUPFAM" id="SSF102114">
    <property type="entry name" value="Radical SAM enzymes"/>
    <property type="match status" value="1"/>
</dbReference>
<gene>
    <name evidence="9" type="ORF">G3M78_12830</name>
</gene>
<dbReference type="EMBL" id="CP048620">
    <property type="protein sequence ID" value="QPJ66230.1"/>
    <property type="molecule type" value="Genomic_DNA"/>
</dbReference>
<dbReference type="GO" id="GO:0016491">
    <property type="term" value="F:oxidoreductase activity"/>
    <property type="evidence" value="ECO:0007669"/>
    <property type="project" value="UniProtKB-KW"/>
</dbReference>
<protein>
    <submittedName>
        <fullName evidence="9">Radical SAM protein</fullName>
    </submittedName>
</protein>
<comment type="cofactor">
    <cofactor evidence="1">
        <name>[4Fe-4S] cluster</name>
        <dbReference type="ChEBI" id="CHEBI:49883"/>
    </cofactor>
</comment>
<dbReference type="GO" id="GO:0051539">
    <property type="term" value="F:4 iron, 4 sulfur cluster binding"/>
    <property type="evidence" value="ECO:0007669"/>
    <property type="project" value="UniProtKB-KW"/>
</dbReference>
<dbReference type="InterPro" id="IPR050377">
    <property type="entry name" value="Radical_SAM_PqqE_MftC-like"/>
</dbReference>
<organism evidence="9 10">
    <name type="scientific">Candidatus Nitrohelix vancouverensis</name>
    <dbReference type="NCBI Taxonomy" id="2705534"/>
    <lineage>
        <taxon>Bacteria</taxon>
        <taxon>Pseudomonadati</taxon>
        <taxon>Nitrospinota/Tectimicrobiota group</taxon>
        <taxon>Nitrospinota</taxon>
        <taxon>Nitrospinia</taxon>
        <taxon>Nitrospinales</taxon>
        <taxon>Nitrospinaceae</taxon>
        <taxon>Candidatus Nitrohelix</taxon>
    </lineage>
</organism>
<evidence type="ECO:0000256" key="7">
    <source>
        <dbReference type="ARBA" id="ARBA00023014"/>
    </source>
</evidence>
<dbReference type="InterPro" id="IPR034391">
    <property type="entry name" value="AdoMet-like_SPASM_containing"/>
</dbReference>
<keyword evidence="2" id="KW-0004">4Fe-4S</keyword>
<dbReference type="InterPro" id="IPR013785">
    <property type="entry name" value="Aldolase_TIM"/>
</dbReference>